<dbReference type="AlphaFoldDB" id="A0AAF0R845"/>
<protein>
    <submittedName>
        <fullName evidence="1">Uncharacterized protein</fullName>
    </submittedName>
</protein>
<evidence type="ECO:0000313" key="1">
    <source>
        <dbReference type="EMBL" id="WMV33491.1"/>
    </source>
</evidence>
<reference evidence="1" key="1">
    <citation type="submission" date="2023-08" db="EMBL/GenBank/DDBJ databases">
        <title>A de novo genome assembly of Solanum verrucosum Schlechtendal, a Mexican diploid species geographically isolated from the other diploid A-genome species in potato relatives.</title>
        <authorList>
            <person name="Hosaka K."/>
        </authorList>
    </citation>
    <scope>NUCLEOTIDE SEQUENCE</scope>
    <source>
        <tissue evidence="1">Young leaves</tissue>
    </source>
</reference>
<sequence length="30" mass="3530">MLRHQLLRSFQLFCSFLYLSVHASTKTSNT</sequence>
<name>A0AAF0R845_SOLVR</name>
<proteinExistence type="predicted"/>
<gene>
    <name evidence="1" type="ORF">MTR67_026876</name>
</gene>
<dbReference type="Proteomes" id="UP001234989">
    <property type="component" value="Chromosome 6"/>
</dbReference>
<evidence type="ECO:0000313" key="2">
    <source>
        <dbReference type="Proteomes" id="UP001234989"/>
    </source>
</evidence>
<dbReference type="EMBL" id="CP133617">
    <property type="protein sequence ID" value="WMV33491.1"/>
    <property type="molecule type" value="Genomic_DNA"/>
</dbReference>
<keyword evidence="2" id="KW-1185">Reference proteome</keyword>
<organism evidence="1 2">
    <name type="scientific">Solanum verrucosum</name>
    <dbReference type="NCBI Taxonomy" id="315347"/>
    <lineage>
        <taxon>Eukaryota</taxon>
        <taxon>Viridiplantae</taxon>
        <taxon>Streptophyta</taxon>
        <taxon>Embryophyta</taxon>
        <taxon>Tracheophyta</taxon>
        <taxon>Spermatophyta</taxon>
        <taxon>Magnoliopsida</taxon>
        <taxon>eudicotyledons</taxon>
        <taxon>Gunneridae</taxon>
        <taxon>Pentapetalae</taxon>
        <taxon>asterids</taxon>
        <taxon>lamiids</taxon>
        <taxon>Solanales</taxon>
        <taxon>Solanaceae</taxon>
        <taxon>Solanoideae</taxon>
        <taxon>Solaneae</taxon>
        <taxon>Solanum</taxon>
    </lineage>
</organism>
<accession>A0AAF0R845</accession>